<organism evidence="2 3">
    <name type="scientific">Prunus dulcis</name>
    <name type="common">Almond</name>
    <name type="synonym">Amygdalus dulcis</name>
    <dbReference type="NCBI Taxonomy" id="3755"/>
    <lineage>
        <taxon>Eukaryota</taxon>
        <taxon>Viridiplantae</taxon>
        <taxon>Streptophyta</taxon>
        <taxon>Embryophyta</taxon>
        <taxon>Tracheophyta</taxon>
        <taxon>Spermatophyta</taxon>
        <taxon>Magnoliopsida</taxon>
        <taxon>eudicotyledons</taxon>
        <taxon>Gunneridae</taxon>
        <taxon>Pentapetalae</taxon>
        <taxon>rosids</taxon>
        <taxon>fabids</taxon>
        <taxon>Rosales</taxon>
        <taxon>Rosaceae</taxon>
        <taxon>Amygdaloideae</taxon>
        <taxon>Amygdaleae</taxon>
        <taxon>Prunus</taxon>
    </lineage>
</organism>
<feature type="transmembrane region" description="Helical" evidence="1">
    <location>
        <begin position="12"/>
        <end position="36"/>
    </location>
</feature>
<accession>A0AAD4VMS6</accession>
<evidence type="ECO:0000313" key="2">
    <source>
        <dbReference type="EMBL" id="KAI5327903.1"/>
    </source>
</evidence>
<keyword evidence="1" id="KW-0812">Transmembrane</keyword>
<evidence type="ECO:0000313" key="3">
    <source>
        <dbReference type="Proteomes" id="UP001054821"/>
    </source>
</evidence>
<comment type="caution">
    <text evidence="2">The sequence shown here is derived from an EMBL/GenBank/DDBJ whole genome shotgun (WGS) entry which is preliminary data.</text>
</comment>
<keyword evidence="1" id="KW-1133">Transmembrane helix</keyword>
<keyword evidence="1" id="KW-0472">Membrane</keyword>
<proteinExistence type="predicted"/>
<protein>
    <submittedName>
        <fullName evidence="2">Uncharacterized protein</fullName>
    </submittedName>
</protein>
<keyword evidence="3" id="KW-1185">Reference proteome</keyword>
<evidence type="ECO:0000256" key="1">
    <source>
        <dbReference type="SAM" id="Phobius"/>
    </source>
</evidence>
<dbReference type="AlphaFoldDB" id="A0AAD4VMS6"/>
<sequence>MQMRIKHQWRALLVNEFLRLSGIGCVLGAGFLYMYYAHYTRAVSLELNIDLYFAMKCKSYASKSFKVAKHFKCLGWSARFTLFFS</sequence>
<dbReference type="EMBL" id="JAJFAZ020000005">
    <property type="protein sequence ID" value="KAI5327903.1"/>
    <property type="molecule type" value="Genomic_DNA"/>
</dbReference>
<gene>
    <name evidence="2" type="ORF">L3X38_027299</name>
</gene>
<name>A0AAD4VMS6_PRUDU</name>
<reference evidence="2 3" key="1">
    <citation type="journal article" date="2022" name="G3 (Bethesda)">
        <title>Whole-genome sequence and methylome profiling of the almond [Prunus dulcis (Mill.) D.A. Webb] cultivar 'Nonpareil'.</title>
        <authorList>
            <person name="D'Amico-Willman K.M."/>
            <person name="Ouma W.Z."/>
            <person name="Meulia T."/>
            <person name="Sideli G.M."/>
            <person name="Gradziel T.M."/>
            <person name="Fresnedo-Ramirez J."/>
        </authorList>
    </citation>
    <scope>NUCLEOTIDE SEQUENCE [LARGE SCALE GENOMIC DNA]</scope>
    <source>
        <strain evidence="2">Clone GOH B32 T37-40</strain>
    </source>
</reference>
<dbReference type="Proteomes" id="UP001054821">
    <property type="component" value="Chromosome 5"/>
</dbReference>